<dbReference type="GO" id="GO:0016705">
    <property type="term" value="F:oxidoreductase activity, acting on paired donors, with incorporation or reduction of molecular oxygen"/>
    <property type="evidence" value="ECO:0007669"/>
    <property type="project" value="InterPro"/>
</dbReference>
<reference evidence="1" key="1">
    <citation type="submission" date="2021-06" db="EMBL/GenBank/DDBJ databases">
        <authorList>
            <person name="Kallberg Y."/>
            <person name="Tangrot J."/>
            <person name="Rosling A."/>
        </authorList>
    </citation>
    <scope>NUCLEOTIDE SEQUENCE</scope>
    <source>
        <strain evidence="1">AZ414A</strain>
    </source>
</reference>
<comment type="caution">
    <text evidence="1">The sequence shown here is derived from an EMBL/GenBank/DDBJ whole genome shotgun (WGS) entry which is preliminary data.</text>
</comment>
<accession>A0A9N9E307</accession>
<dbReference type="SUPFAM" id="SSF48264">
    <property type="entry name" value="Cytochrome P450"/>
    <property type="match status" value="1"/>
</dbReference>
<proteinExistence type="predicted"/>
<keyword evidence="2" id="KW-1185">Reference proteome</keyword>
<dbReference type="GO" id="GO:0020037">
    <property type="term" value="F:heme binding"/>
    <property type="evidence" value="ECO:0007669"/>
    <property type="project" value="InterPro"/>
</dbReference>
<dbReference type="GO" id="GO:0005506">
    <property type="term" value="F:iron ion binding"/>
    <property type="evidence" value="ECO:0007669"/>
    <property type="project" value="InterPro"/>
</dbReference>
<dbReference type="Gene3D" id="1.10.630.10">
    <property type="entry name" value="Cytochrome P450"/>
    <property type="match status" value="1"/>
</dbReference>
<gene>
    <name evidence="1" type="ORF">DEBURN_LOCUS11661</name>
</gene>
<dbReference type="InterPro" id="IPR036396">
    <property type="entry name" value="Cyt_P450_sf"/>
</dbReference>
<evidence type="ECO:0000313" key="2">
    <source>
        <dbReference type="Proteomes" id="UP000789706"/>
    </source>
</evidence>
<dbReference type="EMBL" id="CAJVPK010007754">
    <property type="protein sequence ID" value="CAG8657844.1"/>
    <property type="molecule type" value="Genomic_DNA"/>
</dbReference>
<name>A0A9N9E307_9GLOM</name>
<feature type="non-terminal residue" evidence="1">
    <location>
        <position position="138"/>
    </location>
</feature>
<protein>
    <submittedName>
        <fullName evidence="1">291_t:CDS:1</fullName>
    </submittedName>
</protein>
<dbReference type="OrthoDB" id="1470350at2759"/>
<evidence type="ECO:0000313" key="1">
    <source>
        <dbReference type="EMBL" id="CAG8657844.1"/>
    </source>
</evidence>
<dbReference type="Pfam" id="PF00067">
    <property type="entry name" value="p450"/>
    <property type="match status" value="1"/>
</dbReference>
<organism evidence="1 2">
    <name type="scientific">Diversispora eburnea</name>
    <dbReference type="NCBI Taxonomy" id="1213867"/>
    <lineage>
        <taxon>Eukaryota</taxon>
        <taxon>Fungi</taxon>
        <taxon>Fungi incertae sedis</taxon>
        <taxon>Mucoromycota</taxon>
        <taxon>Glomeromycotina</taxon>
        <taxon>Glomeromycetes</taxon>
        <taxon>Diversisporales</taxon>
        <taxon>Diversisporaceae</taxon>
        <taxon>Diversispora</taxon>
    </lineage>
</organism>
<sequence>IGHLLKEIWMKELVDNKERKIDIMPCISKATLDIIGKVGFNYQINSLTSESELASAYNMLLNINSGKSLNKASKIIEKESAKLVNEGLEKAKQGNLQGNDILSVLIKMNEEEKDNEKMSFDELKYQIMTFLAAGHRTS</sequence>
<feature type="non-terminal residue" evidence="1">
    <location>
        <position position="1"/>
    </location>
</feature>
<dbReference type="Proteomes" id="UP000789706">
    <property type="component" value="Unassembled WGS sequence"/>
</dbReference>
<dbReference type="GO" id="GO:0004497">
    <property type="term" value="F:monooxygenase activity"/>
    <property type="evidence" value="ECO:0007669"/>
    <property type="project" value="InterPro"/>
</dbReference>
<dbReference type="AlphaFoldDB" id="A0A9N9E307"/>
<dbReference type="InterPro" id="IPR001128">
    <property type="entry name" value="Cyt_P450"/>
</dbReference>